<accession>A0A9X9MCB4</accession>
<gene>
    <name evidence="2" type="ORF">BN2614_LOCUS2</name>
</gene>
<proteinExistence type="predicted"/>
<comment type="caution">
    <text evidence="2">The sequence shown here is derived from an EMBL/GenBank/DDBJ whole genome shotgun (WGS) entry which is preliminary data.</text>
</comment>
<organism evidence="2 3">
    <name type="scientific">Gulo gulo</name>
    <name type="common">Wolverine</name>
    <name type="synonym">Gluton</name>
    <dbReference type="NCBI Taxonomy" id="48420"/>
    <lineage>
        <taxon>Eukaryota</taxon>
        <taxon>Metazoa</taxon>
        <taxon>Chordata</taxon>
        <taxon>Craniata</taxon>
        <taxon>Vertebrata</taxon>
        <taxon>Euteleostomi</taxon>
        <taxon>Mammalia</taxon>
        <taxon>Eutheria</taxon>
        <taxon>Laurasiatheria</taxon>
        <taxon>Carnivora</taxon>
        <taxon>Caniformia</taxon>
        <taxon>Musteloidea</taxon>
        <taxon>Mustelidae</taxon>
        <taxon>Guloninae</taxon>
        <taxon>Gulo</taxon>
    </lineage>
</organism>
<protein>
    <submittedName>
        <fullName evidence="2">Uncharacterized protein</fullName>
    </submittedName>
</protein>
<keyword evidence="3" id="KW-1185">Reference proteome</keyword>
<reference evidence="2 3" key="1">
    <citation type="submission" date="2018-10" db="EMBL/GenBank/DDBJ databases">
        <authorList>
            <person name="Ekblom R."/>
            <person name="Jareborg N."/>
        </authorList>
    </citation>
    <scope>NUCLEOTIDE SEQUENCE [LARGE SCALE GENOMIC DNA]</scope>
    <source>
        <tissue evidence="2">Muscle</tissue>
    </source>
</reference>
<dbReference type="Proteomes" id="UP000269945">
    <property type="component" value="Unassembled WGS sequence"/>
</dbReference>
<feature type="non-terminal residue" evidence="2">
    <location>
        <position position="1"/>
    </location>
</feature>
<feature type="non-terminal residue" evidence="2">
    <location>
        <position position="46"/>
    </location>
</feature>
<feature type="region of interest" description="Disordered" evidence="1">
    <location>
        <begin position="20"/>
        <end position="46"/>
    </location>
</feature>
<evidence type="ECO:0000313" key="2">
    <source>
        <dbReference type="EMBL" id="VCX41892.1"/>
    </source>
</evidence>
<evidence type="ECO:0000256" key="1">
    <source>
        <dbReference type="SAM" id="MobiDB-lite"/>
    </source>
</evidence>
<evidence type="ECO:0000313" key="3">
    <source>
        <dbReference type="Proteomes" id="UP000269945"/>
    </source>
</evidence>
<feature type="compositionally biased region" description="Polar residues" evidence="1">
    <location>
        <begin position="22"/>
        <end position="33"/>
    </location>
</feature>
<name>A0A9X9MCB4_GULGU</name>
<dbReference type="EMBL" id="CYRY02046230">
    <property type="protein sequence ID" value="VCX41892.1"/>
    <property type="molecule type" value="Genomic_DNA"/>
</dbReference>
<dbReference type="AlphaFoldDB" id="A0A9X9MCB4"/>
<sequence length="46" mass="5144">WWVNRFLSLEFPSGSARPVLQQPLSAPGSSQAVDTLVKPHQARWTP</sequence>